<dbReference type="Proteomes" id="UP000094784">
    <property type="component" value="Unassembled WGS sequence"/>
</dbReference>
<dbReference type="Gene3D" id="3.40.630.30">
    <property type="match status" value="1"/>
</dbReference>
<comment type="caution">
    <text evidence="2">The sequence shown here is derived from an EMBL/GenBank/DDBJ whole genome shotgun (WGS) entry which is preliminary data.</text>
</comment>
<dbReference type="InterPro" id="IPR000182">
    <property type="entry name" value="GNAT_dom"/>
</dbReference>
<organism evidence="2 3">
    <name type="scientific">Lysinibacillus fusiformis</name>
    <dbReference type="NCBI Taxonomy" id="28031"/>
    <lineage>
        <taxon>Bacteria</taxon>
        <taxon>Bacillati</taxon>
        <taxon>Bacillota</taxon>
        <taxon>Bacilli</taxon>
        <taxon>Bacillales</taxon>
        <taxon>Bacillaceae</taxon>
        <taxon>Lysinibacillus</taxon>
    </lineage>
</organism>
<evidence type="ECO:0000313" key="2">
    <source>
        <dbReference type="EMBL" id="ODV56167.1"/>
    </source>
</evidence>
<dbReference type="EMBL" id="MECQ01000001">
    <property type="protein sequence ID" value="ODV56167.1"/>
    <property type="molecule type" value="Genomic_DNA"/>
</dbReference>
<accession>A0A1E4R6R6</accession>
<proteinExistence type="predicted"/>
<sequence>MALTLKFYEDMAHSLVEQYTITEEQLRYTKSPKDSIELAKEDDSRHAVLALDGDKLVTFFVLHEKEGVKPYSSNEQALLIRSFSTDYHEQGKGYAKAVLQLLPGFVRQHFPLINELVLGVNIPNVTAQALYIKCGFVDEGRQATGFGEELKIMSYYMKDVEI</sequence>
<gene>
    <name evidence="2" type="ORF">BG258_09765</name>
</gene>
<dbReference type="InterPro" id="IPR016181">
    <property type="entry name" value="Acyl_CoA_acyltransferase"/>
</dbReference>
<evidence type="ECO:0000313" key="3">
    <source>
        <dbReference type="Proteomes" id="UP000094784"/>
    </source>
</evidence>
<dbReference type="RefSeq" id="WP_069481178.1">
    <property type="nucleotide sequence ID" value="NZ_KV766182.1"/>
</dbReference>
<protein>
    <submittedName>
        <fullName evidence="2">GNAT family N-acetyltransferase</fullName>
    </submittedName>
</protein>
<name>A0A1E4R6R6_9BACI</name>
<dbReference type="PROSITE" id="PS51186">
    <property type="entry name" value="GNAT"/>
    <property type="match status" value="1"/>
</dbReference>
<dbReference type="GO" id="GO:0016747">
    <property type="term" value="F:acyltransferase activity, transferring groups other than amino-acyl groups"/>
    <property type="evidence" value="ECO:0007669"/>
    <property type="project" value="InterPro"/>
</dbReference>
<keyword evidence="2" id="KW-0808">Transferase</keyword>
<evidence type="ECO:0000259" key="1">
    <source>
        <dbReference type="PROSITE" id="PS51186"/>
    </source>
</evidence>
<dbReference type="AlphaFoldDB" id="A0A1E4R6R6"/>
<reference evidence="2 3" key="1">
    <citation type="submission" date="2016-09" db="EMBL/GenBank/DDBJ databases">
        <title>Draft genome sequence of the soil isolate, Lysinibacillus fusiformis M5, a potential hypoxanthine producer.</title>
        <authorList>
            <person name="Gallegos-Monterrosa R."/>
            <person name="Maroti G."/>
            <person name="Balint B."/>
            <person name="Kovacs A.T."/>
        </authorList>
    </citation>
    <scope>NUCLEOTIDE SEQUENCE [LARGE SCALE GENOMIC DNA]</scope>
    <source>
        <strain evidence="2 3">M5</strain>
    </source>
</reference>
<feature type="domain" description="N-acetyltransferase" evidence="1">
    <location>
        <begin position="5"/>
        <end position="158"/>
    </location>
</feature>
<dbReference type="OrthoDB" id="66776at2"/>
<dbReference type="SUPFAM" id="SSF55729">
    <property type="entry name" value="Acyl-CoA N-acyltransferases (Nat)"/>
    <property type="match status" value="1"/>
</dbReference>
<dbReference type="Pfam" id="PF00583">
    <property type="entry name" value="Acetyltransf_1"/>
    <property type="match status" value="1"/>
</dbReference>